<keyword evidence="4 7" id="KW-0456">Lyase</keyword>
<feature type="binding site" evidence="7">
    <location>
        <position position="265"/>
    </location>
    <ligand>
        <name>Fe(2+)</name>
        <dbReference type="ChEBI" id="CHEBI:29033"/>
    </ligand>
</feature>
<dbReference type="PANTHER" id="PTHR11108">
    <property type="entry name" value="FERROCHELATASE"/>
    <property type="match status" value="1"/>
</dbReference>
<comment type="catalytic activity">
    <reaction evidence="6">
        <text>Fe-coproporphyrin III + 2 H(+) = coproporphyrin III + Fe(2+)</text>
        <dbReference type="Rhea" id="RHEA:49572"/>
        <dbReference type="ChEBI" id="CHEBI:15378"/>
        <dbReference type="ChEBI" id="CHEBI:29033"/>
        <dbReference type="ChEBI" id="CHEBI:68438"/>
        <dbReference type="ChEBI" id="CHEBI:131725"/>
        <dbReference type="EC" id="4.99.1.9"/>
    </reaction>
    <physiologicalReaction direction="right-to-left" evidence="6">
        <dbReference type="Rhea" id="RHEA:49574"/>
    </physiologicalReaction>
</comment>
<comment type="similarity">
    <text evidence="7 8">Belongs to the ferrochelatase family.</text>
</comment>
<dbReference type="InterPro" id="IPR019772">
    <property type="entry name" value="Ferrochelatase_AS"/>
</dbReference>
<dbReference type="HAMAP" id="MF_00323">
    <property type="entry name" value="Ferrochelatase"/>
    <property type="match status" value="1"/>
</dbReference>
<proteinExistence type="inferred from homology"/>
<accession>A0ABT9XF54</accession>
<evidence type="ECO:0000256" key="4">
    <source>
        <dbReference type="ARBA" id="ARBA00023239"/>
    </source>
</evidence>
<evidence type="ECO:0000256" key="8">
    <source>
        <dbReference type="RuleBase" id="RU000607"/>
    </source>
</evidence>
<gene>
    <name evidence="7" type="primary">cpfC</name>
    <name evidence="9" type="ORF">J2S03_000516</name>
</gene>
<dbReference type="Pfam" id="PF00762">
    <property type="entry name" value="Ferrochelatase"/>
    <property type="match status" value="1"/>
</dbReference>
<evidence type="ECO:0000256" key="3">
    <source>
        <dbReference type="ARBA" id="ARBA00023133"/>
    </source>
</evidence>
<sequence length="334" mass="36367">MASQQTAQSTLGILLMAYGTPRNLDEVEAYYTHIRHGRPPTEQQLADLMRRYHAIGGISPLNDITAAEARELEAALNRDGGRPCKVYLGMKHAHPFIADAVARMAADGITEAVTLVLAPHYSAMSVGQYQKNADEAATAARGLTLWHVDSWHLHPKFLRLIESRVQSALARFANPDDVLVVFSAHSLPARIIAAGDPYERQLHETGDAVAAALHLPRHRFAWQSAGRTADTWLGPDILEVLRELAAEGTKQVLLCPVGFVSDHLEVLYDVDIEAQALARELGVQLERTASLNADPAFIETLRDVVRAREVQAAAAGRTSDVVRPGSQTGDEADA</sequence>
<evidence type="ECO:0000256" key="7">
    <source>
        <dbReference type="HAMAP-Rule" id="MF_00323"/>
    </source>
</evidence>
<dbReference type="GO" id="GO:0004325">
    <property type="term" value="F:ferrochelatase activity"/>
    <property type="evidence" value="ECO:0007669"/>
    <property type="project" value="UniProtKB-EC"/>
</dbReference>
<dbReference type="Gene3D" id="3.40.50.1400">
    <property type="match status" value="2"/>
</dbReference>
<dbReference type="SUPFAM" id="SSF53800">
    <property type="entry name" value="Chelatase"/>
    <property type="match status" value="1"/>
</dbReference>
<comment type="caution">
    <text evidence="9">The sequence shown here is derived from an EMBL/GenBank/DDBJ whole genome shotgun (WGS) entry which is preliminary data.</text>
</comment>
<comment type="pathway">
    <text evidence="1 7 8">Porphyrin-containing compound metabolism; protoheme biosynthesis.</text>
</comment>
<dbReference type="PROSITE" id="PS00534">
    <property type="entry name" value="FERROCHELATASE"/>
    <property type="match status" value="1"/>
</dbReference>
<keyword evidence="7" id="KW-0479">Metal-binding</keyword>
<evidence type="ECO:0000256" key="1">
    <source>
        <dbReference type="ARBA" id="ARBA00004744"/>
    </source>
</evidence>
<evidence type="ECO:0000256" key="6">
    <source>
        <dbReference type="ARBA" id="ARBA00024536"/>
    </source>
</evidence>
<dbReference type="PANTHER" id="PTHR11108:SF1">
    <property type="entry name" value="FERROCHELATASE, MITOCHONDRIAL"/>
    <property type="match status" value="1"/>
</dbReference>
<dbReference type="CDD" id="cd00419">
    <property type="entry name" value="Ferrochelatase_C"/>
    <property type="match status" value="1"/>
</dbReference>
<organism evidence="9 10">
    <name type="scientific">Alicyclobacillus cycloheptanicus</name>
    <dbReference type="NCBI Taxonomy" id="1457"/>
    <lineage>
        <taxon>Bacteria</taxon>
        <taxon>Bacillati</taxon>
        <taxon>Bacillota</taxon>
        <taxon>Bacilli</taxon>
        <taxon>Bacillales</taxon>
        <taxon>Alicyclobacillaceae</taxon>
        <taxon>Alicyclobacillus</taxon>
    </lineage>
</organism>
<comment type="subcellular location">
    <subcellularLocation>
        <location evidence="7 8">Cytoplasm</location>
    </subcellularLocation>
</comment>
<dbReference type="NCBIfam" id="TIGR00109">
    <property type="entry name" value="hemH"/>
    <property type="match status" value="1"/>
</dbReference>
<feature type="binding site" evidence="7">
    <location>
        <position position="35"/>
    </location>
    <ligand>
        <name>Fe-coproporphyrin III</name>
        <dbReference type="ChEBI" id="CHEBI:68438"/>
    </ligand>
</feature>
<feature type="binding site" evidence="7">
    <location>
        <position position="59"/>
    </location>
    <ligand>
        <name>Fe-coproporphyrin III</name>
        <dbReference type="ChEBI" id="CHEBI:68438"/>
    </ligand>
</feature>
<feature type="binding site" evidence="7">
    <location>
        <position position="185"/>
    </location>
    <ligand>
        <name>Fe(2+)</name>
        <dbReference type="ChEBI" id="CHEBI:29033"/>
    </ligand>
</feature>
<dbReference type="EMBL" id="JAUSTP010000002">
    <property type="protein sequence ID" value="MDQ0188704.1"/>
    <property type="molecule type" value="Genomic_DNA"/>
</dbReference>
<keyword evidence="3 7" id="KW-0350">Heme biosynthesis</keyword>
<evidence type="ECO:0000256" key="2">
    <source>
        <dbReference type="ARBA" id="ARBA00023004"/>
    </source>
</evidence>
<name>A0ABT9XF54_9BACL</name>
<feature type="binding site" evidence="7">
    <location>
        <begin position="51"/>
        <end position="52"/>
    </location>
    <ligand>
        <name>Fe-coproporphyrin III</name>
        <dbReference type="ChEBI" id="CHEBI:68438"/>
    </ligand>
</feature>
<evidence type="ECO:0000313" key="10">
    <source>
        <dbReference type="Proteomes" id="UP001232973"/>
    </source>
</evidence>
<keyword evidence="10" id="KW-1185">Reference proteome</keyword>
<dbReference type="CDD" id="cd03411">
    <property type="entry name" value="Ferrochelatase_N"/>
    <property type="match status" value="1"/>
</dbReference>
<dbReference type="InterPro" id="IPR001015">
    <property type="entry name" value="Ferrochelatase"/>
</dbReference>
<dbReference type="InterPro" id="IPR033659">
    <property type="entry name" value="Ferrochelatase_N"/>
</dbReference>
<reference evidence="9 10" key="1">
    <citation type="submission" date="2023-07" db="EMBL/GenBank/DDBJ databases">
        <title>Genomic Encyclopedia of Type Strains, Phase IV (KMG-IV): sequencing the most valuable type-strain genomes for metagenomic binning, comparative biology and taxonomic classification.</title>
        <authorList>
            <person name="Goeker M."/>
        </authorList>
    </citation>
    <scope>NUCLEOTIDE SEQUENCE [LARGE SCALE GENOMIC DNA]</scope>
    <source>
        <strain evidence="9 10">DSM 4006</strain>
    </source>
</reference>
<dbReference type="Proteomes" id="UP001232973">
    <property type="component" value="Unassembled WGS sequence"/>
</dbReference>
<dbReference type="EC" id="4.99.1.9" evidence="7"/>
<evidence type="ECO:0000256" key="5">
    <source>
        <dbReference type="ARBA" id="ARBA00023244"/>
    </source>
</evidence>
<keyword evidence="2 7" id="KW-0408">Iron</keyword>
<feature type="binding site" evidence="7">
    <location>
        <position position="129"/>
    </location>
    <ligand>
        <name>Fe-coproporphyrin III</name>
        <dbReference type="ChEBI" id="CHEBI:68438"/>
    </ligand>
</feature>
<keyword evidence="5 7" id="KW-0627">Porphyrin biosynthesis</keyword>
<dbReference type="InterPro" id="IPR033644">
    <property type="entry name" value="Ferrochelatase_C"/>
</dbReference>
<evidence type="ECO:0000313" key="9">
    <source>
        <dbReference type="EMBL" id="MDQ0188704.1"/>
    </source>
</evidence>
<feature type="binding site" description="axial binding residue" evidence="7">
    <location>
        <position position="18"/>
    </location>
    <ligand>
        <name>Fe-coproporphyrin III</name>
        <dbReference type="ChEBI" id="CHEBI:68438"/>
    </ligand>
    <ligandPart>
        <name>Fe</name>
        <dbReference type="ChEBI" id="CHEBI:18248"/>
    </ligandPart>
</feature>
<keyword evidence="7 8" id="KW-0963">Cytoplasm</keyword>
<dbReference type="RefSeq" id="WP_274455311.1">
    <property type="nucleotide sequence ID" value="NZ_CP067097.1"/>
</dbReference>
<comment type="function">
    <text evidence="7 8">Involved in coproporphyrin-dependent heme b biosynthesis. Catalyzes the insertion of ferrous iron into coproporphyrin III to form Fe-coproporphyrin III.</text>
</comment>
<protein>
    <recommendedName>
        <fullName evidence="7">Coproporphyrin III ferrochelatase</fullName>
        <ecNumber evidence="7">4.99.1.9</ecNumber>
    </recommendedName>
</protein>